<gene>
    <name evidence="2" type="ORF">IRJ18_17755</name>
</gene>
<organism evidence="2 3">
    <name type="scientific">Mucilaginibacter boryungensis</name>
    <dbReference type="NCBI Taxonomy" id="768480"/>
    <lineage>
        <taxon>Bacteria</taxon>
        <taxon>Pseudomonadati</taxon>
        <taxon>Bacteroidota</taxon>
        <taxon>Sphingobacteriia</taxon>
        <taxon>Sphingobacteriales</taxon>
        <taxon>Sphingobacteriaceae</taxon>
        <taxon>Mucilaginibacter</taxon>
    </lineage>
</organism>
<dbReference type="Pfam" id="PF00899">
    <property type="entry name" value="ThiF"/>
    <property type="match status" value="1"/>
</dbReference>
<keyword evidence="3" id="KW-1185">Reference proteome</keyword>
<keyword evidence="2" id="KW-0548">Nucleotidyltransferase</keyword>
<dbReference type="Proteomes" id="UP000632774">
    <property type="component" value="Unassembled WGS sequence"/>
</dbReference>
<dbReference type="InterPro" id="IPR045886">
    <property type="entry name" value="ThiF/MoeB/HesA"/>
</dbReference>
<dbReference type="PANTHER" id="PTHR43267">
    <property type="entry name" value="TRNA THREONYLCARBAMOYLADENOSINE DEHYDRATASE"/>
    <property type="match status" value="1"/>
</dbReference>
<evidence type="ECO:0000313" key="2">
    <source>
        <dbReference type="EMBL" id="MBE9668220.1"/>
    </source>
</evidence>
<dbReference type="InterPro" id="IPR000594">
    <property type="entry name" value="ThiF_NAD_FAD-bd"/>
</dbReference>
<dbReference type="SUPFAM" id="SSF69572">
    <property type="entry name" value="Activating enzymes of the ubiquitin-like proteins"/>
    <property type="match status" value="1"/>
</dbReference>
<comment type="caution">
    <text evidence="2">The sequence shown here is derived from an EMBL/GenBank/DDBJ whole genome shotgun (WGS) entry which is preliminary data.</text>
</comment>
<dbReference type="GO" id="GO:0016779">
    <property type="term" value="F:nucleotidyltransferase activity"/>
    <property type="evidence" value="ECO:0007669"/>
    <property type="project" value="UniProtKB-KW"/>
</dbReference>
<feature type="domain" description="THIF-type NAD/FAD binding fold" evidence="1">
    <location>
        <begin position="178"/>
        <end position="427"/>
    </location>
</feature>
<dbReference type="EMBL" id="JADFFM010000002">
    <property type="protein sequence ID" value="MBE9668220.1"/>
    <property type="molecule type" value="Genomic_DNA"/>
</dbReference>
<dbReference type="Gene3D" id="3.40.50.720">
    <property type="entry name" value="NAD(P)-binding Rossmann-like Domain"/>
    <property type="match status" value="1"/>
</dbReference>
<proteinExistence type="predicted"/>
<evidence type="ECO:0000259" key="1">
    <source>
        <dbReference type="Pfam" id="PF00899"/>
    </source>
</evidence>
<dbReference type="PANTHER" id="PTHR43267:SF1">
    <property type="entry name" value="TRNA THREONYLCARBAMOYLADENOSINE DEHYDRATASE"/>
    <property type="match status" value="1"/>
</dbReference>
<accession>A0ABR9XLX7</accession>
<protein>
    <submittedName>
        <fullName evidence="2">ThiF family adenylyltransferase</fullName>
    </submittedName>
</protein>
<evidence type="ECO:0000313" key="3">
    <source>
        <dbReference type="Proteomes" id="UP000632774"/>
    </source>
</evidence>
<name>A0ABR9XLX7_9SPHI</name>
<sequence length="461" mass="51758">MQYHLKMTGESHRQLRQHLFPGDEKEAIAFAICGRHSTGNQKWLLVHRLLCIPHDQCLRKGDFIEWPTHLIDDLVDEAASKGMGILKIHSHPKGFTGFSELDDASDRIIFPSIYSLMNDSEPHFSAIMYEDESMIARVVTETNEFHNVDKITVVGDSVKFMRRQKEIESHAASLRNQQTFGEGTVALLKELTVVVIGCSGTGSITIEQLARLGVGKLILVDPDLIEYKNLNRILNSKEDDAINKRAKVDVLKAAITSFGFNTEVEIYQTLVQEDPKLIAAIIASDFVFGCVDSIEGRSIANSLATFYLLPYIDMGVKLVSDKKGGIDEISGSVHYLQPGKSSLLSRGVYTIEQLSSEELKRKNPTMYAEQRKRGYVVNMDVDSPAVISINMQVSSLAVLEFLARIHPYRYDPNKRFAQTDISISEWEIWHSEEGAQDKYLAKFVGRGLMQPFLNLSSLSIL</sequence>
<dbReference type="CDD" id="cd01483">
    <property type="entry name" value="E1_enzyme_family"/>
    <property type="match status" value="1"/>
</dbReference>
<dbReference type="InterPro" id="IPR035985">
    <property type="entry name" value="Ubiquitin-activating_enz"/>
</dbReference>
<reference evidence="2 3" key="1">
    <citation type="submission" date="2020-10" db="EMBL/GenBank/DDBJ databases">
        <title>Mucilaginibacter mali sp. nov., isolated from rhizosphere soil of apple orchard.</title>
        <authorList>
            <person name="Lee J.-S."/>
            <person name="Kim H.S."/>
            <person name="Kim J.-S."/>
        </authorList>
    </citation>
    <scope>NUCLEOTIDE SEQUENCE [LARGE SCALE GENOMIC DNA]</scope>
    <source>
        <strain evidence="2 3">KCTC 23157</strain>
    </source>
</reference>
<keyword evidence="2" id="KW-0808">Transferase</keyword>
<dbReference type="RefSeq" id="WP_194107636.1">
    <property type="nucleotide sequence ID" value="NZ_JADFFM010000002.1"/>
</dbReference>